<dbReference type="InterPro" id="IPR015421">
    <property type="entry name" value="PyrdxlP-dep_Trfase_major"/>
</dbReference>
<dbReference type="InterPro" id="IPR015424">
    <property type="entry name" value="PyrdxlP-dep_Trfase"/>
</dbReference>
<evidence type="ECO:0000256" key="2">
    <source>
        <dbReference type="ARBA" id="ARBA00004998"/>
    </source>
</evidence>
<dbReference type="OrthoDB" id="10261433at2759"/>
<dbReference type="GO" id="GO:0030170">
    <property type="term" value="F:pyridoxal phosphate binding"/>
    <property type="evidence" value="ECO:0007669"/>
    <property type="project" value="InterPro"/>
</dbReference>
<dbReference type="SUPFAM" id="SSF53383">
    <property type="entry name" value="PLP-dependent transferases"/>
    <property type="match status" value="1"/>
</dbReference>
<dbReference type="FunFam" id="3.90.1150.10:FF:000152">
    <property type="entry name" value="Ornithine aminotransferase"/>
    <property type="match status" value="1"/>
</dbReference>
<organism evidence="10 11">
    <name type="scientific">Neolecta irregularis (strain DAH-3)</name>
    <dbReference type="NCBI Taxonomy" id="1198029"/>
    <lineage>
        <taxon>Eukaryota</taxon>
        <taxon>Fungi</taxon>
        <taxon>Dikarya</taxon>
        <taxon>Ascomycota</taxon>
        <taxon>Taphrinomycotina</taxon>
        <taxon>Neolectales</taxon>
        <taxon>Neolectaceae</taxon>
        <taxon>Neolecta</taxon>
    </lineage>
</organism>
<proteinExistence type="inferred from homology"/>
<dbReference type="GO" id="GO:0055129">
    <property type="term" value="P:L-proline biosynthetic process"/>
    <property type="evidence" value="ECO:0007669"/>
    <property type="project" value="UniProtKB-UniPathway"/>
</dbReference>
<keyword evidence="11" id="KW-1185">Reference proteome</keyword>
<dbReference type="Pfam" id="PF00202">
    <property type="entry name" value="Aminotran_3"/>
    <property type="match status" value="1"/>
</dbReference>
<dbReference type="EC" id="2.6.1.13" evidence="4 9"/>
<evidence type="ECO:0000256" key="3">
    <source>
        <dbReference type="ARBA" id="ARBA00008954"/>
    </source>
</evidence>
<comment type="similarity">
    <text evidence="3 8">Belongs to the class-III pyridoxal-phosphate-dependent aminotransferase family.</text>
</comment>
<evidence type="ECO:0000256" key="4">
    <source>
        <dbReference type="ARBA" id="ARBA00012924"/>
    </source>
</evidence>
<dbReference type="PROSITE" id="PS00600">
    <property type="entry name" value="AA_TRANSFER_CLASS_3"/>
    <property type="match status" value="1"/>
</dbReference>
<dbReference type="InterPro" id="IPR010164">
    <property type="entry name" value="Orn_aminotrans"/>
</dbReference>
<dbReference type="Proteomes" id="UP000186594">
    <property type="component" value="Unassembled WGS sequence"/>
</dbReference>
<evidence type="ECO:0000256" key="1">
    <source>
        <dbReference type="ARBA" id="ARBA00001933"/>
    </source>
</evidence>
<dbReference type="GO" id="GO:0019544">
    <property type="term" value="P:L-arginine catabolic process to L-glutamate"/>
    <property type="evidence" value="ECO:0007669"/>
    <property type="project" value="TreeGrafter"/>
</dbReference>
<dbReference type="Gene3D" id="3.90.1150.10">
    <property type="entry name" value="Aspartate Aminotransferase, domain 1"/>
    <property type="match status" value="1"/>
</dbReference>
<dbReference type="FunFam" id="3.40.640.10:FF:000011">
    <property type="entry name" value="Ornithine aminotransferase"/>
    <property type="match status" value="1"/>
</dbReference>
<protein>
    <recommendedName>
        <fullName evidence="4 9">Ornithine aminotransferase</fullName>
        <ecNumber evidence="4 9">2.6.1.13</ecNumber>
    </recommendedName>
</protein>
<dbReference type="GO" id="GO:0010121">
    <property type="term" value="P:L-arginine catabolic process to proline via ornithine"/>
    <property type="evidence" value="ECO:0007669"/>
    <property type="project" value="TreeGrafter"/>
</dbReference>
<keyword evidence="7 8" id="KW-0663">Pyridoxal phosphate</keyword>
<dbReference type="NCBIfam" id="TIGR01885">
    <property type="entry name" value="Orn_aminotrans"/>
    <property type="match status" value="1"/>
</dbReference>
<evidence type="ECO:0000313" key="11">
    <source>
        <dbReference type="Proteomes" id="UP000186594"/>
    </source>
</evidence>
<comment type="caution">
    <text evidence="10">The sequence shown here is derived from an EMBL/GenBank/DDBJ whole genome shotgun (WGS) entry which is preliminary data.</text>
</comment>
<dbReference type="STRING" id="1198029.A0A1U7LSY6"/>
<dbReference type="GO" id="GO:0005737">
    <property type="term" value="C:cytoplasm"/>
    <property type="evidence" value="ECO:0007669"/>
    <property type="project" value="TreeGrafter"/>
</dbReference>
<dbReference type="InterPro" id="IPR050103">
    <property type="entry name" value="Class-III_PLP-dep_AT"/>
</dbReference>
<evidence type="ECO:0000313" key="10">
    <source>
        <dbReference type="EMBL" id="OLL25631.1"/>
    </source>
</evidence>
<dbReference type="InterPro" id="IPR005814">
    <property type="entry name" value="Aminotrans_3"/>
</dbReference>
<reference evidence="10 11" key="1">
    <citation type="submission" date="2016-04" db="EMBL/GenBank/DDBJ databases">
        <title>Evolutionary innovation and constraint leading to complex multicellularity in the Ascomycota.</title>
        <authorList>
            <person name="Cisse O."/>
            <person name="Nguyen A."/>
            <person name="Hewitt D.A."/>
            <person name="Jedd G."/>
            <person name="Stajich J.E."/>
        </authorList>
    </citation>
    <scope>NUCLEOTIDE SEQUENCE [LARGE SCALE GENOMIC DNA]</scope>
    <source>
        <strain evidence="10 11">DAH-3</strain>
    </source>
</reference>
<dbReference type="CDD" id="cd00610">
    <property type="entry name" value="OAT_like"/>
    <property type="match status" value="1"/>
</dbReference>
<dbReference type="GO" id="GO:0042802">
    <property type="term" value="F:identical protein binding"/>
    <property type="evidence" value="ECO:0007669"/>
    <property type="project" value="TreeGrafter"/>
</dbReference>
<dbReference type="OMA" id="RSAWDLC"/>
<keyword evidence="5 9" id="KW-0032">Aminotransferase</keyword>
<dbReference type="Gene3D" id="3.40.640.10">
    <property type="entry name" value="Type I PLP-dependent aspartate aminotransferase-like (Major domain)"/>
    <property type="match status" value="1"/>
</dbReference>
<dbReference type="GO" id="GO:0004587">
    <property type="term" value="F:ornithine aminotransferase activity"/>
    <property type="evidence" value="ECO:0007669"/>
    <property type="project" value="UniProtKB-EC"/>
</dbReference>
<evidence type="ECO:0000256" key="6">
    <source>
        <dbReference type="ARBA" id="ARBA00022679"/>
    </source>
</evidence>
<evidence type="ECO:0000256" key="7">
    <source>
        <dbReference type="ARBA" id="ARBA00022898"/>
    </source>
</evidence>
<keyword evidence="6 9" id="KW-0808">Transferase</keyword>
<dbReference type="UniPathway" id="UPA00098">
    <property type="reaction ID" value="UER00358"/>
</dbReference>
<dbReference type="InterPro" id="IPR015422">
    <property type="entry name" value="PyrdxlP-dep_Trfase_small"/>
</dbReference>
<dbReference type="AlphaFoldDB" id="A0A1U7LSY6"/>
<gene>
    <name evidence="10" type="ORF">NEOLI_002969</name>
</gene>
<dbReference type="InterPro" id="IPR049704">
    <property type="entry name" value="Aminotrans_3_PPA_site"/>
</dbReference>
<dbReference type="EMBL" id="LXFE01000344">
    <property type="protein sequence ID" value="OLL25631.1"/>
    <property type="molecule type" value="Genomic_DNA"/>
</dbReference>
<comment type="pathway">
    <text evidence="2 9">Amino-acid biosynthesis; L-proline biosynthesis; L-glutamate 5-semialdehyde from L-ornithine: step 1/1.</text>
</comment>
<name>A0A1U7LSY6_NEOID</name>
<dbReference type="PIRSF" id="PIRSF000521">
    <property type="entry name" value="Transaminase_4ab_Lys_Orn"/>
    <property type="match status" value="1"/>
</dbReference>
<dbReference type="PANTHER" id="PTHR11986">
    <property type="entry name" value="AMINOTRANSFERASE CLASS III"/>
    <property type="match status" value="1"/>
</dbReference>
<evidence type="ECO:0000256" key="5">
    <source>
        <dbReference type="ARBA" id="ARBA00022576"/>
    </source>
</evidence>
<sequence>MSSSLQVMELEQRYACHNYHPLSVVAARARGAHVWDPEGRKYLDFLSAYSSVNQGHCHPAIVKALVDQAHTLTLCSRAFYSDQLGPFAKFVTEYFGYESMLPMNTGAEAVESGIKLARKWGYMKKGIPDNEAIVFSCTDNFHGRTTSIISMSTDLEARTHFGPYMPNVGPYCPKTGKYIRFNHIEDLEEALEHHGKNVAAFLVEPIQGEAGVVVPDDGYMAKAFALCKKHNVLFIADEIQTGICRTGKLLATHYDGIKPDIVLLGKAVAGGCYPVSLVLSDKHIMDCIQPGEHGSTFGGNPLACAVATAALTVAKEEKLSERAFSLGQKFREALRKLNSPLITAIRGRGLLNAIVLDESKTNGRTAVDFCIVLKEKGLLAKYTHGNIVRLAPPIVISEEDLLDGVKIIGEVLETLPNIEKRSNSYHAGITQY</sequence>
<comment type="cofactor">
    <cofactor evidence="1 9">
        <name>pyridoxal 5'-phosphate</name>
        <dbReference type="ChEBI" id="CHEBI:597326"/>
    </cofactor>
</comment>
<dbReference type="PANTHER" id="PTHR11986:SF18">
    <property type="entry name" value="ORNITHINE AMINOTRANSFERASE, MITOCHONDRIAL"/>
    <property type="match status" value="1"/>
</dbReference>
<accession>A0A1U7LSY6</accession>
<comment type="catalytic activity">
    <reaction evidence="9">
        <text>a 2-oxocarboxylate + L-ornithine = L-glutamate 5-semialdehyde + an L-alpha-amino acid</text>
        <dbReference type="Rhea" id="RHEA:13877"/>
        <dbReference type="ChEBI" id="CHEBI:35179"/>
        <dbReference type="ChEBI" id="CHEBI:46911"/>
        <dbReference type="ChEBI" id="CHEBI:58066"/>
        <dbReference type="ChEBI" id="CHEBI:59869"/>
        <dbReference type="EC" id="2.6.1.13"/>
    </reaction>
</comment>
<evidence type="ECO:0000256" key="8">
    <source>
        <dbReference type="RuleBase" id="RU003560"/>
    </source>
</evidence>
<evidence type="ECO:0000256" key="9">
    <source>
        <dbReference type="RuleBase" id="RU365036"/>
    </source>
</evidence>